<dbReference type="InterPro" id="IPR006311">
    <property type="entry name" value="TAT_signal"/>
</dbReference>
<dbReference type="GO" id="GO:0008235">
    <property type="term" value="F:metalloexopeptidase activity"/>
    <property type="evidence" value="ECO:0007669"/>
    <property type="project" value="InterPro"/>
</dbReference>
<evidence type="ECO:0000313" key="6">
    <source>
        <dbReference type="Proteomes" id="UP000030693"/>
    </source>
</evidence>
<dbReference type="OrthoDB" id="10013407at2759"/>
<keyword evidence="6" id="KW-1185">Reference proteome</keyword>
<dbReference type="AlphaFoldDB" id="A0A058Z0D7"/>
<dbReference type="GeneID" id="20530573"/>
<dbReference type="InterPro" id="IPR045175">
    <property type="entry name" value="M28_fam"/>
</dbReference>
<organism evidence="5">
    <name type="scientific">Fonticula alba</name>
    <name type="common">Slime mold</name>
    <dbReference type="NCBI Taxonomy" id="691883"/>
    <lineage>
        <taxon>Eukaryota</taxon>
        <taxon>Rotosphaerida</taxon>
        <taxon>Fonticulaceae</taxon>
        <taxon>Fonticula</taxon>
    </lineage>
</organism>
<feature type="signal peptide" evidence="3">
    <location>
        <begin position="1"/>
        <end position="23"/>
    </location>
</feature>
<dbReference type="EMBL" id="KB932214">
    <property type="protein sequence ID" value="KCV67739.1"/>
    <property type="molecule type" value="Genomic_DNA"/>
</dbReference>
<evidence type="ECO:0000256" key="3">
    <source>
        <dbReference type="SAM" id="SignalP"/>
    </source>
</evidence>
<sequence>MNFRRALITGIALFALLAAVVSAASPRKWALVPGATPEQIKDLIRTRDVRGYYHEDALLIIDENVNEFADLASQFPEARILADVEPSRKVYILEKDLLESDCPGTVRAWGSRIHNALNRYNAEILHSDSNRFIAMLPAMPEVGPSLFRDALLRDISLGTEILTVPEYPLESLLQRNQAALRELAATFGTEGQEVDAARFRLLDQVNEDDLRYYLEYLTGEASDSPFTTRNAYSTQAHDAARWIADQYTSMGFTTTLETFRDDMSPNVVAVLPGRRYPDKFVVLGAHYDSRAIDVNSPTTDAPGANDDGSGTSALLHIADLIRINKVSFDYTVIFTTFSAEEQGLVGSRAYAKAAKERGDDIVYMFQSDMLAFNQEGENFQTAFPSRYTDSDLVELASRVVQKYVPEVDVCLTDACCSDHQAFHELGYLSTQIFERCGPIADNQYHRPGDLVNRPGFSLEGLKYNTRSLMSLLLVFAQGMIVN</sequence>
<dbReference type="PANTHER" id="PTHR12147">
    <property type="entry name" value="METALLOPEPTIDASE M28 FAMILY MEMBER"/>
    <property type="match status" value="1"/>
</dbReference>
<dbReference type="InterPro" id="IPR007484">
    <property type="entry name" value="Peptidase_M28"/>
</dbReference>
<dbReference type="PANTHER" id="PTHR12147:SF26">
    <property type="entry name" value="PEPTIDASE M28 DOMAIN-CONTAINING PROTEIN"/>
    <property type="match status" value="1"/>
</dbReference>
<evidence type="ECO:0000259" key="4">
    <source>
        <dbReference type="Pfam" id="PF04389"/>
    </source>
</evidence>
<dbReference type="Pfam" id="PF04389">
    <property type="entry name" value="Peptidase_M28"/>
    <property type="match status" value="1"/>
</dbReference>
<dbReference type="PROSITE" id="PS51318">
    <property type="entry name" value="TAT"/>
    <property type="match status" value="1"/>
</dbReference>
<proteinExistence type="inferred from homology"/>
<dbReference type="eggNOG" id="KOG2195">
    <property type="taxonomic scope" value="Eukaryota"/>
</dbReference>
<feature type="domain" description="Peptidase M28" evidence="4">
    <location>
        <begin position="266"/>
        <end position="452"/>
    </location>
</feature>
<gene>
    <name evidence="5" type="ORF">H696_05848</name>
</gene>
<protein>
    <recommendedName>
        <fullName evidence="4">Peptidase M28 domain-containing protein</fullName>
    </recommendedName>
</protein>
<evidence type="ECO:0000313" key="5">
    <source>
        <dbReference type="EMBL" id="KCV67739.1"/>
    </source>
</evidence>
<feature type="chain" id="PRO_5001570578" description="Peptidase M28 domain-containing protein" evidence="3">
    <location>
        <begin position="24"/>
        <end position="482"/>
    </location>
</feature>
<dbReference type="SUPFAM" id="SSF53187">
    <property type="entry name" value="Zn-dependent exopeptidases"/>
    <property type="match status" value="1"/>
</dbReference>
<dbReference type="RefSeq" id="XP_009497923.1">
    <property type="nucleotide sequence ID" value="XM_009499648.1"/>
</dbReference>
<evidence type="ECO:0000256" key="1">
    <source>
        <dbReference type="ARBA" id="ARBA00001947"/>
    </source>
</evidence>
<comment type="cofactor">
    <cofactor evidence="1">
        <name>Zn(2+)</name>
        <dbReference type="ChEBI" id="CHEBI:29105"/>
    </cofactor>
</comment>
<dbReference type="STRING" id="691883.A0A058Z0D7"/>
<keyword evidence="3" id="KW-0732">Signal</keyword>
<accession>A0A058Z0D7</accession>
<dbReference type="Gene3D" id="3.40.630.10">
    <property type="entry name" value="Zn peptidases"/>
    <property type="match status" value="1"/>
</dbReference>
<dbReference type="GO" id="GO:0006508">
    <property type="term" value="P:proteolysis"/>
    <property type="evidence" value="ECO:0007669"/>
    <property type="project" value="InterPro"/>
</dbReference>
<name>A0A058Z0D7_FONAL</name>
<comment type="similarity">
    <text evidence="2">Belongs to the peptidase M28 family. M28B subfamily.</text>
</comment>
<reference evidence="5" key="1">
    <citation type="submission" date="2013-04" db="EMBL/GenBank/DDBJ databases">
        <title>The Genome Sequence of Fonticula alba ATCC 38817.</title>
        <authorList>
            <consortium name="The Broad Institute Genomics Platform"/>
            <person name="Russ C."/>
            <person name="Cuomo C."/>
            <person name="Burger G."/>
            <person name="Gray M.W."/>
            <person name="Holland P.W.H."/>
            <person name="King N."/>
            <person name="Lang F.B.F."/>
            <person name="Roger A.J."/>
            <person name="Ruiz-Trillo I."/>
            <person name="Brown M."/>
            <person name="Walker B."/>
            <person name="Young S."/>
            <person name="Zeng Q."/>
            <person name="Gargeya S."/>
            <person name="Fitzgerald M."/>
            <person name="Haas B."/>
            <person name="Abouelleil A."/>
            <person name="Allen A.W."/>
            <person name="Alvarado L."/>
            <person name="Arachchi H.M."/>
            <person name="Berlin A.M."/>
            <person name="Chapman S.B."/>
            <person name="Gainer-Dewar J."/>
            <person name="Goldberg J."/>
            <person name="Griggs A."/>
            <person name="Gujja S."/>
            <person name="Hansen M."/>
            <person name="Howarth C."/>
            <person name="Imamovic A."/>
            <person name="Ireland A."/>
            <person name="Larimer J."/>
            <person name="McCowan C."/>
            <person name="Murphy C."/>
            <person name="Pearson M."/>
            <person name="Poon T.W."/>
            <person name="Priest M."/>
            <person name="Roberts A."/>
            <person name="Saif S."/>
            <person name="Shea T."/>
            <person name="Sisk P."/>
            <person name="Sykes S."/>
            <person name="Wortman J."/>
            <person name="Nusbaum C."/>
            <person name="Birren B."/>
        </authorList>
    </citation>
    <scope>NUCLEOTIDE SEQUENCE [LARGE SCALE GENOMIC DNA]</scope>
    <source>
        <strain evidence="5">ATCC 38817</strain>
    </source>
</reference>
<dbReference type="Proteomes" id="UP000030693">
    <property type="component" value="Unassembled WGS sequence"/>
</dbReference>
<evidence type="ECO:0000256" key="2">
    <source>
        <dbReference type="ARBA" id="ARBA00005634"/>
    </source>
</evidence>